<comment type="caution">
    <text evidence="3">The sequence shown here is derived from an EMBL/GenBank/DDBJ whole genome shotgun (WGS) entry which is preliminary data.</text>
</comment>
<gene>
    <name evidence="3" type="ORF">A4R35_20675</name>
</gene>
<evidence type="ECO:0000313" key="3">
    <source>
        <dbReference type="EMBL" id="RAQ97966.1"/>
    </source>
</evidence>
<dbReference type="PANTHER" id="PTHR42852">
    <property type="entry name" value="THIOL:DISULFIDE INTERCHANGE PROTEIN DSBE"/>
    <property type="match status" value="1"/>
</dbReference>
<protein>
    <recommendedName>
        <fullName evidence="2">Thioredoxin domain-containing protein</fullName>
    </recommendedName>
</protein>
<dbReference type="Proteomes" id="UP000248706">
    <property type="component" value="Unassembled WGS sequence"/>
</dbReference>
<dbReference type="PROSITE" id="PS51352">
    <property type="entry name" value="THIOREDOXIN_2"/>
    <property type="match status" value="1"/>
</dbReference>
<dbReference type="InterPro" id="IPR036249">
    <property type="entry name" value="Thioredoxin-like_sf"/>
</dbReference>
<keyword evidence="4" id="KW-1185">Reference proteome</keyword>
<keyword evidence="1" id="KW-1133">Transmembrane helix</keyword>
<dbReference type="InterPro" id="IPR013766">
    <property type="entry name" value="Thioredoxin_domain"/>
</dbReference>
<dbReference type="GO" id="GO:0016491">
    <property type="term" value="F:oxidoreductase activity"/>
    <property type="evidence" value="ECO:0007669"/>
    <property type="project" value="InterPro"/>
</dbReference>
<feature type="transmembrane region" description="Helical" evidence="1">
    <location>
        <begin position="6"/>
        <end position="27"/>
    </location>
</feature>
<keyword evidence="1" id="KW-0812">Transmembrane</keyword>
<dbReference type="InterPro" id="IPR050553">
    <property type="entry name" value="Thioredoxin_ResA/DsbE_sf"/>
</dbReference>
<dbReference type="SUPFAM" id="SSF52833">
    <property type="entry name" value="Thioredoxin-like"/>
    <property type="match status" value="1"/>
</dbReference>
<keyword evidence="1" id="KW-0472">Membrane</keyword>
<sequence>MSVALIGLWILMISLALYTIVLGRGFLSLQQALRDLKAEFHGRFEKIVGNPVPAFSALTIDGQQRLTEEFLRHRPALLVFLSPACPHCHRVMSQLAELAYRWREQGGVIIGVSNGDPSEMLKLARKMEADFPILAQEEWELTQLFKVSSTPWGFAIAPSGLVTAAGPLGTSEQLDALIKAAELNEPLR</sequence>
<name>A0A328VJX1_9CHLR</name>
<evidence type="ECO:0000256" key="1">
    <source>
        <dbReference type="SAM" id="Phobius"/>
    </source>
</evidence>
<evidence type="ECO:0000259" key="2">
    <source>
        <dbReference type="PROSITE" id="PS51352"/>
    </source>
</evidence>
<evidence type="ECO:0000313" key="4">
    <source>
        <dbReference type="Proteomes" id="UP000248706"/>
    </source>
</evidence>
<dbReference type="RefSeq" id="WP_189362131.1">
    <property type="nucleotide sequence ID" value="NZ_MCIF01000002.1"/>
</dbReference>
<proteinExistence type="predicted"/>
<dbReference type="Gene3D" id="3.40.30.10">
    <property type="entry name" value="Glutaredoxin"/>
    <property type="match status" value="1"/>
</dbReference>
<dbReference type="AlphaFoldDB" id="A0A328VJX1"/>
<organism evidence="3 4">
    <name type="scientific">Thermogemmatispora tikiterensis</name>
    <dbReference type="NCBI Taxonomy" id="1825093"/>
    <lineage>
        <taxon>Bacteria</taxon>
        <taxon>Bacillati</taxon>
        <taxon>Chloroflexota</taxon>
        <taxon>Ktedonobacteria</taxon>
        <taxon>Thermogemmatisporales</taxon>
        <taxon>Thermogemmatisporaceae</taxon>
        <taxon>Thermogemmatispora</taxon>
    </lineage>
</organism>
<reference evidence="3 4" key="1">
    <citation type="submission" date="2016-08" db="EMBL/GenBank/DDBJ databases">
        <title>Analysis of Carbohydrate Active Enzymes in Thermogemmatispora T81 Reveals Carbohydrate Degradation Ability.</title>
        <authorList>
            <person name="Tomazini A."/>
            <person name="Lal S."/>
            <person name="Stott M."/>
            <person name="Henrissat B."/>
            <person name="Polikarpov I."/>
            <person name="Sparling R."/>
            <person name="Levin D.B."/>
        </authorList>
    </citation>
    <scope>NUCLEOTIDE SEQUENCE [LARGE SCALE GENOMIC DNA]</scope>
    <source>
        <strain evidence="3 4">T81</strain>
    </source>
</reference>
<dbReference type="InterPro" id="IPR000866">
    <property type="entry name" value="AhpC/TSA"/>
</dbReference>
<dbReference type="PANTHER" id="PTHR42852:SF13">
    <property type="entry name" value="PROTEIN DIPZ"/>
    <property type="match status" value="1"/>
</dbReference>
<dbReference type="GO" id="GO:0016209">
    <property type="term" value="F:antioxidant activity"/>
    <property type="evidence" value="ECO:0007669"/>
    <property type="project" value="InterPro"/>
</dbReference>
<dbReference type="EMBL" id="MCIF01000002">
    <property type="protein sequence ID" value="RAQ97966.1"/>
    <property type="molecule type" value="Genomic_DNA"/>
</dbReference>
<accession>A0A328VJX1</accession>
<dbReference type="CDD" id="cd02966">
    <property type="entry name" value="TlpA_like_family"/>
    <property type="match status" value="1"/>
</dbReference>
<dbReference type="Pfam" id="PF00578">
    <property type="entry name" value="AhpC-TSA"/>
    <property type="match status" value="1"/>
</dbReference>
<feature type="domain" description="Thioredoxin" evidence="2">
    <location>
        <begin position="46"/>
        <end position="183"/>
    </location>
</feature>